<protein>
    <submittedName>
        <fullName evidence="1">Uncharacterized protein</fullName>
    </submittedName>
</protein>
<evidence type="ECO:0000313" key="2">
    <source>
        <dbReference type="Proteomes" id="UP001165190"/>
    </source>
</evidence>
<comment type="caution">
    <text evidence="1">The sequence shown here is derived from an EMBL/GenBank/DDBJ whole genome shotgun (WGS) entry which is preliminary data.</text>
</comment>
<dbReference type="Proteomes" id="UP001165190">
    <property type="component" value="Unassembled WGS sequence"/>
</dbReference>
<keyword evidence="2" id="KW-1185">Reference proteome</keyword>
<reference evidence="1" key="1">
    <citation type="submission" date="2023-05" db="EMBL/GenBank/DDBJ databases">
        <title>Genome and transcriptome analyses reveal genes involved in the formation of fine ridges on petal epidermal cells in Hibiscus trionum.</title>
        <authorList>
            <person name="Koshimizu S."/>
            <person name="Masuda S."/>
            <person name="Ishii T."/>
            <person name="Shirasu K."/>
            <person name="Hoshino A."/>
            <person name="Arita M."/>
        </authorList>
    </citation>
    <scope>NUCLEOTIDE SEQUENCE</scope>
    <source>
        <strain evidence="1">Hamamatsu line</strain>
    </source>
</reference>
<dbReference type="InterPro" id="IPR021919">
    <property type="entry name" value="CCB1"/>
</dbReference>
<dbReference type="EMBL" id="BSYR01000031">
    <property type="protein sequence ID" value="GMI98142.1"/>
    <property type="molecule type" value="Genomic_DNA"/>
</dbReference>
<dbReference type="Pfam" id="PF12046">
    <property type="entry name" value="CCB1"/>
    <property type="match status" value="1"/>
</dbReference>
<proteinExistence type="predicted"/>
<accession>A0A9W7IK59</accession>
<dbReference type="OrthoDB" id="447756at2759"/>
<gene>
    <name evidence="1" type="ORF">HRI_003483400</name>
</gene>
<name>A0A9W7IK59_HIBTR</name>
<organism evidence="1 2">
    <name type="scientific">Hibiscus trionum</name>
    <name type="common">Flower of an hour</name>
    <dbReference type="NCBI Taxonomy" id="183268"/>
    <lineage>
        <taxon>Eukaryota</taxon>
        <taxon>Viridiplantae</taxon>
        <taxon>Streptophyta</taxon>
        <taxon>Embryophyta</taxon>
        <taxon>Tracheophyta</taxon>
        <taxon>Spermatophyta</taxon>
        <taxon>Magnoliopsida</taxon>
        <taxon>eudicotyledons</taxon>
        <taxon>Gunneridae</taxon>
        <taxon>Pentapetalae</taxon>
        <taxon>rosids</taxon>
        <taxon>malvids</taxon>
        <taxon>Malvales</taxon>
        <taxon>Malvaceae</taxon>
        <taxon>Malvoideae</taxon>
        <taxon>Hibiscus</taxon>
    </lineage>
</organism>
<sequence>MATKILSPHPEPLYSLLLPSKFSTKTTDHQPATTFTTTSHGRYEFQLLGDPTGSMLLLESPCRQPSCPHLLSWAMADHLHQQNADSLFFLAETAGYSLSRYYTSLGLFVISVPGLWSRNQHEQRFKLQLWSSFRSQYSAEDVRVGEGAYYWKRASRKEQINVKMLVADDGTVSEVVVQGDDQQVDQMRKEVKLSEKGMVYVKGLFER</sequence>
<dbReference type="PANTHER" id="PTHR35302:SF1">
    <property type="entry name" value="PROTEIN COFACTOR ASSEMBLY OF COMPLEX C SUBUNIT B CCB1, CHLOROPLASTIC"/>
    <property type="match status" value="1"/>
</dbReference>
<dbReference type="AlphaFoldDB" id="A0A9W7IK59"/>
<evidence type="ECO:0000313" key="1">
    <source>
        <dbReference type="EMBL" id="GMI98142.1"/>
    </source>
</evidence>
<dbReference type="PANTHER" id="PTHR35302">
    <property type="match status" value="1"/>
</dbReference>